<keyword evidence="7" id="KW-0547">Nucleotide-binding</keyword>
<dbReference type="EC" id="2.7.13.3" evidence="3"/>
<dbReference type="Proteomes" id="UP001501321">
    <property type="component" value="Unassembled WGS sequence"/>
</dbReference>
<evidence type="ECO:0000256" key="8">
    <source>
        <dbReference type="ARBA" id="ARBA00022777"/>
    </source>
</evidence>
<evidence type="ECO:0000256" key="10">
    <source>
        <dbReference type="ARBA" id="ARBA00022989"/>
    </source>
</evidence>
<evidence type="ECO:0000313" key="17">
    <source>
        <dbReference type="EMBL" id="GAA4495589.1"/>
    </source>
</evidence>
<keyword evidence="5" id="KW-0808">Transferase</keyword>
<organism evidence="17 18">
    <name type="scientific">Pseudaeromonas paramecii</name>
    <dbReference type="NCBI Taxonomy" id="2138166"/>
    <lineage>
        <taxon>Bacteria</taxon>
        <taxon>Pseudomonadati</taxon>
        <taxon>Pseudomonadota</taxon>
        <taxon>Gammaproteobacteria</taxon>
        <taxon>Aeromonadales</taxon>
        <taxon>Aeromonadaceae</taxon>
        <taxon>Pseudaeromonas</taxon>
    </lineage>
</organism>
<reference evidence="18" key="1">
    <citation type="journal article" date="2019" name="Int. J. Syst. Evol. Microbiol.">
        <title>The Global Catalogue of Microorganisms (GCM) 10K type strain sequencing project: providing services to taxonomists for standard genome sequencing and annotation.</title>
        <authorList>
            <consortium name="The Broad Institute Genomics Platform"/>
            <consortium name="The Broad Institute Genome Sequencing Center for Infectious Disease"/>
            <person name="Wu L."/>
            <person name="Ma J."/>
        </authorList>
    </citation>
    <scope>NUCLEOTIDE SEQUENCE [LARGE SCALE GENOMIC DNA]</scope>
    <source>
        <strain evidence="18">JCM 32226</strain>
    </source>
</reference>
<name>A0ABP8Q340_9GAMM</name>
<dbReference type="PROSITE" id="PS50109">
    <property type="entry name" value="HIS_KIN"/>
    <property type="match status" value="1"/>
</dbReference>
<keyword evidence="10 14" id="KW-1133">Transmembrane helix</keyword>
<evidence type="ECO:0000259" key="15">
    <source>
        <dbReference type="PROSITE" id="PS50109"/>
    </source>
</evidence>
<keyword evidence="11" id="KW-0902">Two-component regulatory system</keyword>
<evidence type="ECO:0000256" key="11">
    <source>
        <dbReference type="ARBA" id="ARBA00023012"/>
    </source>
</evidence>
<evidence type="ECO:0000313" key="18">
    <source>
        <dbReference type="Proteomes" id="UP001501321"/>
    </source>
</evidence>
<comment type="catalytic activity">
    <reaction evidence="1">
        <text>ATP + protein L-histidine = ADP + protein N-phospho-L-histidine.</text>
        <dbReference type="EC" id="2.7.13.3"/>
    </reaction>
</comment>
<dbReference type="PANTHER" id="PTHR45436:SF4">
    <property type="entry name" value="SENSOR PROTEIN PHOQ"/>
    <property type="match status" value="1"/>
</dbReference>
<dbReference type="Pfam" id="PF02518">
    <property type="entry name" value="HATPase_c"/>
    <property type="match status" value="1"/>
</dbReference>
<evidence type="ECO:0000256" key="7">
    <source>
        <dbReference type="ARBA" id="ARBA00022741"/>
    </source>
</evidence>
<comment type="subcellular location">
    <subcellularLocation>
        <location evidence="2">Membrane</location>
    </subcellularLocation>
</comment>
<comment type="caution">
    <text evidence="17">The sequence shown here is derived from an EMBL/GenBank/DDBJ whole genome shotgun (WGS) entry which is preliminary data.</text>
</comment>
<keyword evidence="18" id="KW-1185">Reference proteome</keyword>
<dbReference type="InterPro" id="IPR050428">
    <property type="entry name" value="TCS_sensor_his_kinase"/>
</dbReference>
<keyword evidence="13" id="KW-0175">Coiled coil</keyword>
<feature type="transmembrane region" description="Helical" evidence="14">
    <location>
        <begin position="183"/>
        <end position="202"/>
    </location>
</feature>
<dbReference type="Gene3D" id="3.30.565.10">
    <property type="entry name" value="Histidine kinase-like ATPase, C-terminal domain"/>
    <property type="match status" value="1"/>
</dbReference>
<evidence type="ECO:0000256" key="5">
    <source>
        <dbReference type="ARBA" id="ARBA00022679"/>
    </source>
</evidence>
<dbReference type="GO" id="GO:0005524">
    <property type="term" value="F:ATP binding"/>
    <property type="evidence" value="ECO:0007669"/>
    <property type="project" value="UniProtKB-KW"/>
</dbReference>
<evidence type="ECO:0000256" key="4">
    <source>
        <dbReference type="ARBA" id="ARBA00022553"/>
    </source>
</evidence>
<evidence type="ECO:0000256" key="1">
    <source>
        <dbReference type="ARBA" id="ARBA00000085"/>
    </source>
</evidence>
<dbReference type="InterPro" id="IPR004358">
    <property type="entry name" value="Sig_transdc_His_kin-like_C"/>
</dbReference>
<keyword evidence="6 14" id="KW-0812">Transmembrane</keyword>
<dbReference type="InterPro" id="IPR005467">
    <property type="entry name" value="His_kinase_dom"/>
</dbReference>
<feature type="domain" description="Histidine kinase" evidence="15">
    <location>
        <begin position="258"/>
        <end position="458"/>
    </location>
</feature>
<evidence type="ECO:0000259" key="16">
    <source>
        <dbReference type="PROSITE" id="PS50885"/>
    </source>
</evidence>
<dbReference type="InterPro" id="IPR003594">
    <property type="entry name" value="HATPase_dom"/>
</dbReference>
<dbReference type="InterPro" id="IPR036890">
    <property type="entry name" value="HATPase_C_sf"/>
</dbReference>
<evidence type="ECO:0000256" key="2">
    <source>
        <dbReference type="ARBA" id="ARBA00004370"/>
    </source>
</evidence>
<feature type="coiled-coil region" evidence="13">
    <location>
        <begin position="205"/>
        <end position="262"/>
    </location>
</feature>
<dbReference type="Pfam" id="PF00672">
    <property type="entry name" value="HAMP"/>
    <property type="match status" value="1"/>
</dbReference>
<keyword evidence="9 17" id="KW-0067">ATP-binding</keyword>
<proteinExistence type="predicted"/>
<dbReference type="PRINTS" id="PR00344">
    <property type="entry name" value="BCTRLSENSOR"/>
</dbReference>
<sequence>MPVILRSLHFKLLAAAVALITLLLLLILMLQWQRNHDQAYQTTEQELQENLARLFSSSRTVPTKKPKQPLAFEDLKLAALDEDVDVVICQDDGHTLWHYLRQPQFQHATQDFCVDFARQRKLVTNDFAFRLDDRDPQAPFFIYDLRLERYIGKPITFMIVLLSPAKPLLDKLARQDKRSLRDIVLIWLSGILLLVLGTRWGLSSLRRIQQQIEQIQEGRRQELELDVEAELRPLTRSLNQLLENERKQKLRYQNTLNDLAHSLKTRLALIEATFDEAKVTPKLREQTTQQVKQMDQMIQYHLRRAVAGRQALNNQGIDPIPLLQKLQATMSKVYRHKQVQIELTFEDGLQFAGEADDLFELMGNLLDNACKFAISQVVVRLRRVANQLIIQVEDDGPGIGEALRARVTQRGVRADNSGGQGIGLSVCAEIIDSYGGQLLIGDSPLGGASIQLNLPCLEPNNKNAVR</sequence>
<dbReference type="InterPro" id="IPR058619">
    <property type="entry name" value="PhoQ/CarS-like_HATPase"/>
</dbReference>
<keyword evidence="4" id="KW-0597">Phosphoprotein</keyword>
<keyword evidence="8" id="KW-0418">Kinase</keyword>
<evidence type="ECO:0000256" key="14">
    <source>
        <dbReference type="SAM" id="Phobius"/>
    </source>
</evidence>
<accession>A0ABP8Q340</accession>
<feature type="transmembrane region" description="Helical" evidence="14">
    <location>
        <begin position="12"/>
        <end position="30"/>
    </location>
</feature>
<keyword evidence="12 14" id="KW-0472">Membrane</keyword>
<dbReference type="PANTHER" id="PTHR45436">
    <property type="entry name" value="SENSOR HISTIDINE KINASE YKOH"/>
    <property type="match status" value="1"/>
</dbReference>
<evidence type="ECO:0000256" key="3">
    <source>
        <dbReference type="ARBA" id="ARBA00012438"/>
    </source>
</evidence>
<gene>
    <name evidence="17" type="ORF">GCM10023095_09100</name>
</gene>
<dbReference type="RefSeq" id="WP_345010519.1">
    <property type="nucleotide sequence ID" value="NZ_BAABFC010000006.1"/>
</dbReference>
<dbReference type="EMBL" id="BAABFC010000006">
    <property type="protein sequence ID" value="GAA4495589.1"/>
    <property type="molecule type" value="Genomic_DNA"/>
</dbReference>
<protein>
    <recommendedName>
        <fullName evidence="3">histidine kinase</fullName>
        <ecNumber evidence="3">2.7.13.3</ecNumber>
    </recommendedName>
</protein>
<feature type="domain" description="HAMP" evidence="16">
    <location>
        <begin position="199"/>
        <end position="250"/>
    </location>
</feature>
<evidence type="ECO:0000256" key="6">
    <source>
        <dbReference type="ARBA" id="ARBA00022692"/>
    </source>
</evidence>
<dbReference type="Gene3D" id="1.10.287.130">
    <property type="match status" value="1"/>
</dbReference>
<dbReference type="SMART" id="SM00387">
    <property type="entry name" value="HATPase_c"/>
    <property type="match status" value="1"/>
</dbReference>
<dbReference type="SUPFAM" id="SSF55874">
    <property type="entry name" value="ATPase domain of HSP90 chaperone/DNA topoisomerase II/histidine kinase"/>
    <property type="match status" value="1"/>
</dbReference>
<dbReference type="PROSITE" id="PS50885">
    <property type="entry name" value="HAMP"/>
    <property type="match status" value="1"/>
</dbReference>
<evidence type="ECO:0000256" key="9">
    <source>
        <dbReference type="ARBA" id="ARBA00022840"/>
    </source>
</evidence>
<dbReference type="InterPro" id="IPR003660">
    <property type="entry name" value="HAMP_dom"/>
</dbReference>
<evidence type="ECO:0000256" key="12">
    <source>
        <dbReference type="ARBA" id="ARBA00023136"/>
    </source>
</evidence>
<evidence type="ECO:0000256" key="13">
    <source>
        <dbReference type="SAM" id="Coils"/>
    </source>
</evidence>
<dbReference type="CDD" id="cd16954">
    <property type="entry name" value="HATPase_PhoQ-like"/>
    <property type="match status" value="1"/>
</dbReference>